<dbReference type="PANTHER" id="PTHR43133">
    <property type="entry name" value="RNA POLYMERASE ECF-TYPE SIGMA FACTO"/>
    <property type="match status" value="1"/>
</dbReference>
<dbReference type="Gene3D" id="1.10.10.10">
    <property type="entry name" value="Winged helix-like DNA-binding domain superfamily/Winged helix DNA-binding domain"/>
    <property type="match status" value="1"/>
</dbReference>
<dbReference type="RefSeq" id="WP_184221881.1">
    <property type="nucleotide sequence ID" value="NZ_JACIIU010000005.1"/>
</dbReference>
<dbReference type="InterPro" id="IPR014284">
    <property type="entry name" value="RNA_pol_sigma-70_dom"/>
</dbReference>
<proteinExistence type="inferred from homology"/>
<comment type="similarity">
    <text evidence="1">Belongs to the sigma-70 factor family. ECF subfamily.</text>
</comment>
<dbReference type="NCBIfam" id="TIGR02937">
    <property type="entry name" value="sigma70-ECF"/>
    <property type="match status" value="1"/>
</dbReference>
<keyword evidence="4" id="KW-0804">Transcription</keyword>
<protein>
    <submittedName>
        <fullName evidence="7">RNA polymerase sigma-70 factor (ECF subfamily)</fullName>
    </submittedName>
</protein>
<keyword evidence="2" id="KW-0805">Transcription regulation</keyword>
<evidence type="ECO:0000256" key="3">
    <source>
        <dbReference type="ARBA" id="ARBA00023082"/>
    </source>
</evidence>
<organism evidence="7 8">
    <name type="scientific">Paenochrobactrum gallinarii</name>
    <dbReference type="NCBI Taxonomy" id="643673"/>
    <lineage>
        <taxon>Bacteria</taxon>
        <taxon>Pseudomonadati</taxon>
        <taxon>Pseudomonadota</taxon>
        <taxon>Alphaproteobacteria</taxon>
        <taxon>Hyphomicrobiales</taxon>
        <taxon>Brucellaceae</taxon>
        <taxon>Paenochrobactrum</taxon>
    </lineage>
</organism>
<dbReference type="SUPFAM" id="SSF88659">
    <property type="entry name" value="Sigma3 and sigma4 domains of RNA polymerase sigma factors"/>
    <property type="match status" value="1"/>
</dbReference>
<dbReference type="InterPro" id="IPR013325">
    <property type="entry name" value="RNA_pol_sigma_r2"/>
</dbReference>
<evidence type="ECO:0000313" key="7">
    <source>
        <dbReference type="EMBL" id="MBB6260961.1"/>
    </source>
</evidence>
<evidence type="ECO:0000256" key="1">
    <source>
        <dbReference type="ARBA" id="ARBA00010641"/>
    </source>
</evidence>
<evidence type="ECO:0000259" key="6">
    <source>
        <dbReference type="Pfam" id="PF08281"/>
    </source>
</evidence>
<evidence type="ECO:0000256" key="4">
    <source>
        <dbReference type="ARBA" id="ARBA00023163"/>
    </source>
</evidence>
<accession>A0A841M3R5</accession>
<keyword evidence="8" id="KW-1185">Reference proteome</keyword>
<dbReference type="InterPro" id="IPR007627">
    <property type="entry name" value="RNA_pol_sigma70_r2"/>
</dbReference>
<dbReference type="Pfam" id="PF04542">
    <property type="entry name" value="Sigma70_r2"/>
    <property type="match status" value="1"/>
</dbReference>
<feature type="domain" description="RNA polymerase sigma factor 70 region 4 type 2" evidence="6">
    <location>
        <begin position="110"/>
        <end position="161"/>
    </location>
</feature>
<sequence>MMWDIASLFRSHSGNLQRFLQRRGSTHDVACDLTQEAFLRLITSQKKDVSSTPLQNHKAYLYRIAANLQIDYARHLKTMPLTAYDKLLNETLADHAPLADDILIFNQAMRIVDQALAEIPDAVRQIYFLRLDGLTFAEISAQLEIPLQTAYSQWGRVMMHLQYRLQSTHLSPKGRKP</sequence>
<feature type="domain" description="RNA polymerase sigma-70 region 2" evidence="5">
    <location>
        <begin position="8"/>
        <end position="75"/>
    </location>
</feature>
<name>A0A841M3R5_9HYPH</name>
<dbReference type="Pfam" id="PF08281">
    <property type="entry name" value="Sigma70_r4_2"/>
    <property type="match status" value="1"/>
</dbReference>
<evidence type="ECO:0000259" key="5">
    <source>
        <dbReference type="Pfam" id="PF04542"/>
    </source>
</evidence>
<dbReference type="InterPro" id="IPR013324">
    <property type="entry name" value="RNA_pol_sigma_r3/r4-like"/>
</dbReference>
<keyword evidence="3" id="KW-0731">Sigma factor</keyword>
<evidence type="ECO:0000256" key="2">
    <source>
        <dbReference type="ARBA" id="ARBA00023015"/>
    </source>
</evidence>
<dbReference type="InterPro" id="IPR013249">
    <property type="entry name" value="RNA_pol_sigma70_r4_t2"/>
</dbReference>
<dbReference type="GO" id="GO:0006352">
    <property type="term" value="P:DNA-templated transcription initiation"/>
    <property type="evidence" value="ECO:0007669"/>
    <property type="project" value="InterPro"/>
</dbReference>
<dbReference type="InterPro" id="IPR036388">
    <property type="entry name" value="WH-like_DNA-bd_sf"/>
</dbReference>
<dbReference type="InterPro" id="IPR039425">
    <property type="entry name" value="RNA_pol_sigma-70-like"/>
</dbReference>
<dbReference type="PANTHER" id="PTHR43133:SF63">
    <property type="entry name" value="RNA POLYMERASE SIGMA FACTOR FECI-RELATED"/>
    <property type="match status" value="1"/>
</dbReference>
<dbReference type="GO" id="GO:0003677">
    <property type="term" value="F:DNA binding"/>
    <property type="evidence" value="ECO:0007669"/>
    <property type="project" value="InterPro"/>
</dbReference>
<dbReference type="AlphaFoldDB" id="A0A841M3R5"/>
<evidence type="ECO:0000313" key="8">
    <source>
        <dbReference type="Proteomes" id="UP000555393"/>
    </source>
</evidence>
<dbReference type="Proteomes" id="UP000555393">
    <property type="component" value="Unassembled WGS sequence"/>
</dbReference>
<dbReference type="Gene3D" id="1.10.1740.10">
    <property type="match status" value="1"/>
</dbReference>
<dbReference type="EMBL" id="JACIIU010000005">
    <property type="protein sequence ID" value="MBB6260961.1"/>
    <property type="molecule type" value="Genomic_DNA"/>
</dbReference>
<gene>
    <name evidence="7" type="ORF">FHS77_001509</name>
</gene>
<dbReference type="SUPFAM" id="SSF88946">
    <property type="entry name" value="Sigma2 domain of RNA polymerase sigma factors"/>
    <property type="match status" value="1"/>
</dbReference>
<dbReference type="GO" id="GO:0016987">
    <property type="term" value="F:sigma factor activity"/>
    <property type="evidence" value="ECO:0007669"/>
    <property type="project" value="UniProtKB-KW"/>
</dbReference>
<comment type="caution">
    <text evidence="7">The sequence shown here is derived from an EMBL/GenBank/DDBJ whole genome shotgun (WGS) entry which is preliminary data.</text>
</comment>
<reference evidence="7 8" key="1">
    <citation type="submission" date="2020-08" db="EMBL/GenBank/DDBJ databases">
        <title>Genomic Encyclopedia of Type Strains, Phase IV (KMG-IV): sequencing the most valuable type-strain genomes for metagenomic binning, comparative biology and taxonomic classification.</title>
        <authorList>
            <person name="Goeker M."/>
        </authorList>
    </citation>
    <scope>NUCLEOTIDE SEQUENCE [LARGE SCALE GENOMIC DNA]</scope>
    <source>
        <strain evidence="7 8">DSM 22336</strain>
    </source>
</reference>